<dbReference type="KEGG" id="sgr:SGR_156"/>
<proteinExistence type="predicted"/>
<dbReference type="HOGENOM" id="CLU_2345458_0_0_11"/>
<gene>
    <name evidence="1" type="ordered locus">SGR_156</name>
</gene>
<organism evidence="1 2">
    <name type="scientific">Streptomyces griseus subsp. griseus (strain JCM 4626 / CBS 651.72 / NBRC 13350 / KCC S-0626 / ISP 5235)</name>
    <dbReference type="NCBI Taxonomy" id="455632"/>
    <lineage>
        <taxon>Bacteria</taxon>
        <taxon>Bacillati</taxon>
        <taxon>Actinomycetota</taxon>
        <taxon>Actinomycetes</taxon>
        <taxon>Kitasatosporales</taxon>
        <taxon>Streptomycetaceae</taxon>
        <taxon>Streptomyces</taxon>
    </lineage>
</organism>
<protein>
    <submittedName>
        <fullName evidence="1">Uncharacterized protein</fullName>
    </submittedName>
</protein>
<dbReference type="EMBL" id="AP009493">
    <property type="protein sequence ID" value="BAG16985.1"/>
    <property type="molecule type" value="Genomic_DNA"/>
</dbReference>
<accession>B1VNG2</accession>
<dbReference type="Proteomes" id="UP000001685">
    <property type="component" value="Chromosome"/>
</dbReference>
<evidence type="ECO:0000313" key="2">
    <source>
        <dbReference type="Proteomes" id="UP000001685"/>
    </source>
</evidence>
<sequence length="97" mass="10729">MNGEASCGARAGGVCPEAEALVKGAFGVARGRRSGAQKMLRFPLKWRPGHSWRSEEMRDDGRGDHRCVRCPTRSHLSGLGLTFPLPASLVREWFRHV</sequence>
<reference evidence="2" key="1">
    <citation type="journal article" date="2008" name="J. Bacteriol.">
        <title>Genome sequence of the streptomycin-producing microorganism Streptomyces griseus IFO 13350.</title>
        <authorList>
            <person name="Ohnishi Y."/>
            <person name="Ishikawa J."/>
            <person name="Hara H."/>
            <person name="Suzuki H."/>
            <person name="Ikenoya M."/>
            <person name="Ikeda H."/>
            <person name="Yamashita A."/>
            <person name="Hattori M."/>
            <person name="Horinouchi S."/>
        </authorList>
    </citation>
    <scope>NUCLEOTIDE SEQUENCE [LARGE SCALE GENOMIC DNA]</scope>
    <source>
        <strain evidence="2">JCM 4626 / NBRC 13350</strain>
    </source>
</reference>
<name>B1VNG2_STRGG</name>
<dbReference type="AlphaFoldDB" id="B1VNG2"/>
<evidence type="ECO:0000313" key="1">
    <source>
        <dbReference type="EMBL" id="BAG16985.1"/>
    </source>
</evidence>